<dbReference type="Pfam" id="PF00501">
    <property type="entry name" value="AMP-binding"/>
    <property type="match status" value="1"/>
</dbReference>
<reference evidence="5 6" key="2">
    <citation type="submission" date="2016-10" db="EMBL/GenBank/DDBJ databases">
        <authorList>
            <person name="Varghese N."/>
            <person name="Submissions S."/>
        </authorList>
    </citation>
    <scope>NUCLEOTIDE SEQUENCE [LARGE SCALE GENOMIC DNA]</scope>
    <source>
        <strain evidence="6">ATCC 20501</strain>
        <strain evidence="4 5">CGMCC 4.3529</strain>
    </source>
</reference>
<feature type="domain" description="AMP-binding enzyme C-terminal" evidence="2">
    <location>
        <begin position="386"/>
        <end position="458"/>
    </location>
</feature>
<dbReference type="InterPro" id="IPR025110">
    <property type="entry name" value="AMP-bd_C"/>
</dbReference>
<dbReference type="GO" id="GO:0043041">
    <property type="term" value="P:amino acid activation for nonribosomal peptide biosynthetic process"/>
    <property type="evidence" value="ECO:0007669"/>
    <property type="project" value="TreeGrafter"/>
</dbReference>
<gene>
    <name evidence="3" type="ORF">SAMN02982929_02442</name>
    <name evidence="4" type="ORF">SAMN05216506_11450</name>
</gene>
<proteinExistence type="predicted"/>
<dbReference type="InterPro" id="IPR045851">
    <property type="entry name" value="AMP-bd_C_sf"/>
</dbReference>
<dbReference type="EMBL" id="FOME01000014">
    <property type="protein sequence ID" value="SFE76672.1"/>
    <property type="molecule type" value="Genomic_DNA"/>
</dbReference>
<keyword evidence="5" id="KW-1185">Reference proteome</keyword>
<dbReference type="SMR" id="A0A1H6AQ56"/>
<evidence type="ECO:0000313" key="5">
    <source>
        <dbReference type="Proteomes" id="UP000199690"/>
    </source>
</evidence>
<dbReference type="PROSITE" id="PS00455">
    <property type="entry name" value="AMP_BINDING"/>
    <property type="match status" value="1"/>
</dbReference>
<evidence type="ECO:0000313" key="6">
    <source>
        <dbReference type="Proteomes" id="UP000236729"/>
    </source>
</evidence>
<accession>A0A1I2D7Z9</accession>
<dbReference type="GO" id="GO:0031177">
    <property type="term" value="F:phosphopantetheine binding"/>
    <property type="evidence" value="ECO:0007669"/>
    <property type="project" value="TreeGrafter"/>
</dbReference>
<dbReference type="GO" id="GO:0005737">
    <property type="term" value="C:cytoplasm"/>
    <property type="evidence" value="ECO:0007669"/>
    <property type="project" value="TreeGrafter"/>
</dbReference>
<evidence type="ECO:0000313" key="3">
    <source>
        <dbReference type="EMBL" id="SEG50879.1"/>
    </source>
</evidence>
<dbReference type="AlphaFoldDB" id="A0A1H6AQ56"/>
<dbReference type="RefSeq" id="WP_093357268.1">
    <property type="nucleotide sequence ID" value="NZ_FNVB01000003.1"/>
</dbReference>
<organism evidence="3 6">
    <name type="scientific">Saccharopolyspora kobensis</name>
    <dbReference type="NCBI Taxonomy" id="146035"/>
    <lineage>
        <taxon>Bacteria</taxon>
        <taxon>Bacillati</taxon>
        <taxon>Actinomycetota</taxon>
        <taxon>Actinomycetes</taxon>
        <taxon>Pseudonocardiales</taxon>
        <taxon>Pseudonocardiaceae</taxon>
        <taxon>Saccharopolyspora</taxon>
    </lineage>
</organism>
<evidence type="ECO:0000259" key="2">
    <source>
        <dbReference type="Pfam" id="PF13193"/>
    </source>
</evidence>
<feature type="domain" description="AMP-dependent synthetase/ligase" evidence="1">
    <location>
        <begin position="9"/>
        <end position="337"/>
    </location>
</feature>
<reference evidence="3" key="1">
    <citation type="submission" date="2016-10" db="EMBL/GenBank/DDBJ databases">
        <authorList>
            <person name="de Groot N.N."/>
        </authorList>
    </citation>
    <scope>NUCLEOTIDE SEQUENCE [LARGE SCALE GENOMIC DNA]</scope>
    <source>
        <strain evidence="3">ATCC 20501</strain>
    </source>
</reference>
<dbReference type="InterPro" id="IPR000873">
    <property type="entry name" value="AMP-dep_synth/lig_dom"/>
</dbReference>
<protein>
    <submittedName>
        <fullName evidence="3">Amino acid adenylation domain-containing protein</fullName>
    </submittedName>
</protein>
<accession>A0A1H6AQ56</accession>
<dbReference type="Pfam" id="PF13193">
    <property type="entry name" value="AMP-binding_C"/>
    <property type="match status" value="1"/>
</dbReference>
<dbReference type="Proteomes" id="UP000199690">
    <property type="component" value="Unassembled WGS sequence"/>
</dbReference>
<dbReference type="EMBL" id="FNVB01000003">
    <property type="protein sequence ID" value="SEG50879.1"/>
    <property type="molecule type" value="Genomic_DNA"/>
</dbReference>
<dbReference type="PANTHER" id="PTHR45527">
    <property type="entry name" value="NONRIBOSOMAL PEPTIDE SYNTHETASE"/>
    <property type="match status" value="1"/>
</dbReference>
<dbReference type="PANTHER" id="PTHR45527:SF1">
    <property type="entry name" value="FATTY ACID SYNTHASE"/>
    <property type="match status" value="1"/>
</dbReference>
<dbReference type="Gene3D" id="3.30.300.30">
    <property type="match status" value="1"/>
</dbReference>
<dbReference type="Proteomes" id="UP000236729">
    <property type="component" value="Unassembled WGS sequence"/>
</dbReference>
<dbReference type="GO" id="GO:0044550">
    <property type="term" value="P:secondary metabolite biosynthetic process"/>
    <property type="evidence" value="ECO:0007669"/>
    <property type="project" value="TreeGrafter"/>
</dbReference>
<sequence>MSEHAYDWFARSADAFGDRTALEVAGEALTYAELRDRAELLAGQLSGTRRVGLLASRSATAYVGYLAALRAGAAVVPLNPEHPASRIRGVVEAAGIERLITETPCGAAEVLPAASRVRELAPDDIAYIIFTSGSTGTPKGVPITHRNLAAYLRQVAPRYGIGPGSRVSGNFELTFDGSVHDLFVAWSQGGALVVPQRGQLLAPVRLVNALRITHWFSVPSLISFAARSGSLEPASMPTLEWSLFGGEAVPLDAVRQWKTAAPGSEVEIVYGPTELTVTCTSYRLPADPADWPETPNGIAPIGTSYPELEHLVLDETGVPAERGELCLRGPQRFGGYLDPADDEGRFAPGGWYRTGDRVAVRDGVLIHLGRTDHQVKVRGHRIELGEVEAVLRQLPGVRDAIVLAVPTDDGSHELAAAVSGTACVPEQLHAALGDRLPPYLRPRRITVLDQLPLNANGKVDRRALHAELGS</sequence>
<evidence type="ECO:0000259" key="1">
    <source>
        <dbReference type="Pfam" id="PF00501"/>
    </source>
</evidence>
<name>A0A1H6AQ56_9PSEU</name>
<dbReference type="InterPro" id="IPR042099">
    <property type="entry name" value="ANL_N_sf"/>
</dbReference>
<dbReference type="SUPFAM" id="SSF56801">
    <property type="entry name" value="Acetyl-CoA synthetase-like"/>
    <property type="match status" value="1"/>
</dbReference>
<dbReference type="InterPro" id="IPR020845">
    <property type="entry name" value="AMP-binding_CS"/>
</dbReference>
<dbReference type="Gene3D" id="3.40.50.12780">
    <property type="entry name" value="N-terminal domain of ligase-like"/>
    <property type="match status" value="1"/>
</dbReference>
<evidence type="ECO:0000313" key="4">
    <source>
        <dbReference type="EMBL" id="SFE76672.1"/>
    </source>
</evidence>